<dbReference type="EMBL" id="JAHKSW010000006">
    <property type="protein sequence ID" value="KAG7331189.1"/>
    <property type="molecule type" value="Genomic_DNA"/>
</dbReference>
<keyword evidence="1" id="KW-0812">Transmembrane</keyword>
<protein>
    <submittedName>
        <fullName evidence="2">Uncharacterized protein</fullName>
    </submittedName>
</protein>
<keyword evidence="1" id="KW-1133">Transmembrane helix</keyword>
<proteinExistence type="predicted"/>
<evidence type="ECO:0000313" key="3">
    <source>
        <dbReference type="Proteomes" id="UP000824219"/>
    </source>
</evidence>
<dbReference type="Proteomes" id="UP000824219">
    <property type="component" value="Linkage Group LG06"/>
</dbReference>
<name>A0A9D3STC8_9TELE</name>
<feature type="transmembrane region" description="Helical" evidence="1">
    <location>
        <begin position="76"/>
        <end position="98"/>
    </location>
</feature>
<evidence type="ECO:0000313" key="2">
    <source>
        <dbReference type="EMBL" id="KAG7331189.1"/>
    </source>
</evidence>
<gene>
    <name evidence="2" type="ORF">KOW79_005158</name>
</gene>
<reference evidence="2 3" key="1">
    <citation type="submission" date="2021-06" db="EMBL/GenBank/DDBJ databases">
        <title>Chromosome-level genome assembly of the red-tail catfish (Hemibagrus wyckioides).</title>
        <authorList>
            <person name="Shao F."/>
        </authorList>
    </citation>
    <scope>NUCLEOTIDE SEQUENCE [LARGE SCALE GENOMIC DNA]</scope>
    <source>
        <strain evidence="2">EC202008001</strain>
        <tissue evidence="2">Blood</tissue>
    </source>
</reference>
<dbReference type="AlphaFoldDB" id="A0A9D3STC8"/>
<sequence>MAPSGWVVFRNCCSGKRGMREPQWRLSWSRKSQFPNVSYSQDVIWQHWRPGTPLELISKQHQEVWSVLSGTKPSMIFMYQCVFLSSFATGAALSPLLLESALDCLPRDMFFSGNPD</sequence>
<accession>A0A9D3STC8</accession>
<comment type="caution">
    <text evidence="2">The sequence shown here is derived from an EMBL/GenBank/DDBJ whole genome shotgun (WGS) entry which is preliminary data.</text>
</comment>
<keyword evidence="3" id="KW-1185">Reference proteome</keyword>
<organism evidence="2 3">
    <name type="scientific">Hemibagrus wyckioides</name>
    <dbReference type="NCBI Taxonomy" id="337641"/>
    <lineage>
        <taxon>Eukaryota</taxon>
        <taxon>Metazoa</taxon>
        <taxon>Chordata</taxon>
        <taxon>Craniata</taxon>
        <taxon>Vertebrata</taxon>
        <taxon>Euteleostomi</taxon>
        <taxon>Actinopterygii</taxon>
        <taxon>Neopterygii</taxon>
        <taxon>Teleostei</taxon>
        <taxon>Ostariophysi</taxon>
        <taxon>Siluriformes</taxon>
        <taxon>Bagridae</taxon>
        <taxon>Hemibagrus</taxon>
    </lineage>
</organism>
<evidence type="ECO:0000256" key="1">
    <source>
        <dbReference type="SAM" id="Phobius"/>
    </source>
</evidence>
<keyword evidence="1" id="KW-0472">Membrane</keyword>